<dbReference type="SUPFAM" id="SSF57701">
    <property type="entry name" value="Zn2/Cys6 DNA-binding domain"/>
    <property type="match status" value="1"/>
</dbReference>
<reference evidence="8 9" key="1">
    <citation type="submission" date="2013-03" db="EMBL/GenBank/DDBJ databases">
        <title>The Genome Sequence of Phialophora europaea CBS 101466.</title>
        <authorList>
            <consortium name="The Broad Institute Genomics Platform"/>
            <person name="Cuomo C."/>
            <person name="de Hoog S."/>
            <person name="Gorbushina A."/>
            <person name="Walker B."/>
            <person name="Young S.K."/>
            <person name="Zeng Q."/>
            <person name="Gargeya S."/>
            <person name="Fitzgerald M."/>
            <person name="Haas B."/>
            <person name="Abouelleil A."/>
            <person name="Allen A.W."/>
            <person name="Alvarado L."/>
            <person name="Arachchi H.M."/>
            <person name="Berlin A.M."/>
            <person name="Chapman S.B."/>
            <person name="Gainer-Dewar J."/>
            <person name="Goldberg J."/>
            <person name="Griggs A."/>
            <person name="Gujja S."/>
            <person name="Hansen M."/>
            <person name="Howarth C."/>
            <person name="Imamovic A."/>
            <person name="Ireland A."/>
            <person name="Larimer J."/>
            <person name="McCowan C."/>
            <person name="Murphy C."/>
            <person name="Pearson M."/>
            <person name="Poon T.W."/>
            <person name="Priest M."/>
            <person name="Roberts A."/>
            <person name="Saif S."/>
            <person name="Shea T."/>
            <person name="Sisk P."/>
            <person name="Sykes S."/>
            <person name="Wortman J."/>
            <person name="Nusbaum C."/>
            <person name="Birren B."/>
        </authorList>
    </citation>
    <scope>NUCLEOTIDE SEQUENCE [LARGE SCALE GENOMIC DNA]</scope>
    <source>
        <strain evidence="8 9">CBS 101466</strain>
    </source>
</reference>
<dbReference type="CDD" id="cd00067">
    <property type="entry name" value="GAL4"/>
    <property type="match status" value="1"/>
</dbReference>
<evidence type="ECO:0000256" key="5">
    <source>
        <dbReference type="ARBA" id="ARBA00023242"/>
    </source>
</evidence>
<accession>W2RT42</accession>
<keyword evidence="9" id="KW-1185">Reference proteome</keyword>
<evidence type="ECO:0000259" key="7">
    <source>
        <dbReference type="PROSITE" id="PS50048"/>
    </source>
</evidence>
<keyword evidence="3" id="KW-0238">DNA-binding</keyword>
<dbReference type="STRING" id="1220924.W2RT42"/>
<dbReference type="VEuPathDB" id="FungiDB:HMPREF1541_05710"/>
<dbReference type="InterPro" id="IPR001138">
    <property type="entry name" value="Zn2Cys6_DnaBD"/>
</dbReference>
<proteinExistence type="predicted"/>
<dbReference type="Proteomes" id="UP000030752">
    <property type="component" value="Unassembled WGS sequence"/>
</dbReference>
<evidence type="ECO:0000313" key="9">
    <source>
        <dbReference type="Proteomes" id="UP000030752"/>
    </source>
</evidence>
<organism evidence="8 9">
    <name type="scientific">Cyphellophora europaea (strain CBS 101466)</name>
    <name type="common">Phialophora europaea</name>
    <dbReference type="NCBI Taxonomy" id="1220924"/>
    <lineage>
        <taxon>Eukaryota</taxon>
        <taxon>Fungi</taxon>
        <taxon>Dikarya</taxon>
        <taxon>Ascomycota</taxon>
        <taxon>Pezizomycotina</taxon>
        <taxon>Eurotiomycetes</taxon>
        <taxon>Chaetothyriomycetidae</taxon>
        <taxon>Chaetothyriales</taxon>
        <taxon>Cyphellophoraceae</taxon>
        <taxon>Cyphellophora</taxon>
    </lineage>
</organism>
<dbReference type="GO" id="GO:0008270">
    <property type="term" value="F:zinc ion binding"/>
    <property type="evidence" value="ECO:0007669"/>
    <property type="project" value="InterPro"/>
</dbReference>
<feature type="domain" description="Zn(2)-C6 fungal-type" evidence="7">
    <location>
        <begin position="138"/>
        <end position="174"/>
    </location>
</feature>
<dbReference type="Pfam" id="PF00172">
    <property type="entry name" value="Zn_clus"/>
    <property type="match status" value="1"/>
</dbReference>
<feature type="compositionally biased region" description="Basic and acidic residues" evidence="6">
    <location>
        <begin position="1"/>
        <end position="10"/>
    </location>
</feature>
<dbReference type="PANTHER" id="PTHR31668:SF26">
    <property type="entry name" value="GLUCOSE TRANSPORT TRANSCRIPTION REGULATOR RGT1-RELATED"/>
    <property type="match status" value="1"/>
</dbReference>
<dbReference type="GeneID" id="19973049"/>
<evidence type="ECO:0000256" key="1">
    <source>
        <dbReference type="ARBA" id="ARBA00022723"/>
    </source>
</evidence>
<gene>
    <name evidence="8" type="ORF">HMPREF1541_05710</name>
</gene>
<dbReference type="GO" id="GO:0003677">
    <property type="term" value="F:DNA binding"/>
    <property type="evidence" value="ECO:0007669"/>
    <property type="project" value="UniProtKB-KW"/>
</dbReference>
<evidence type="ECO:0000256" key="2">
    <source>
        <dbReference type="ARBA" id="ARBA00023015"/>
    </source>
</evidence>
<keyword evidence="2" id="KW-0805">Transcription regulation</keyword>
<dbReference type="PROSITE" id="PS00463">
    <property type="entry name" value="ZN2_CY6_FUNGAL_1"/>
    <property type="match status" value="1"/>
</dbReference>
<keyword evidence="4" id="KW-0804">Transcription</keyword>
<sequence>MSGNDDRGEQSDLGPNTPYPPGASAQYPHPQTSYAYPPNNDYPPLPDHDLGLSGQGYSQPLQHNLAAQLQDAAQSASARNGEGMRVNTNGTGLAGMAPPQPQGAPAFSPGGPRSSVDETPDSGTPGDPKSKRGKASQACDECRRKKTKCITTIDEHGVPTTCTSCAKANLDCQYSRQPLKRGPNKGYIKDLADRVQQVESLLPVYRQSFDGDMFGGSGDEPMSGRRNYSLPGGRASFSGPDFGRERLESLGAFNNPMATSTPRARDRFSIAVPPDQTVTVDTTNYYDEMDPRPAKRLKMESEKLPYLPPLSVQSSDFSKYYETIHPQFPILPDASETTLLVVMNASIDLQHAIIAAINVLPTAAPSQENGPTTTQALQSAIPDMKEMMERLGDIFEDQLVSTPNALVYVWVTSLLVIHNEYAVDMFYNAGPLASHALVRKYETVLERLRDPKQVGSLITEDKMQGLDTDMLQEMAARTRCMALLQNKLTLMASGRTNPLDKYVWVTNEDIGAAASLSESAKFMAYITKSLAWAINLQHNRVWDHPVGLDLKDAMSEQLEHTALRTHTDVTSPLFQQVEEYLKTYTARTTEQPNTLACLFPAAKLAEKLGNTPQTYSPLDIHLFSICVFTFLECLALPAGPRNDFAAPVAQSGLNSIRPLLQQRAAAAAASRSPADKVFWGTIDGKEVVKKSWMEALLTHIDICEARSFVNENTAKYGERLQDVTGNFGQLLDYGYLTVLGFYSTIVARAEMEGEVAPAA</sequence>
<dbReference type="PANTHER" id="PTHR31668">
    <property type="entry name" value="GLUCOSE TRANSPORT TRANSCRIPTION REGULATOR RGT1-RELATED-RELATED"/>
    <property type="match status" value="1"/>
</dbReference>
<dbReference type="SMART" id="SM00066">
    <property type="entry name" value="GAL4"/>
    <property type="match status" value="1"/>
</dbReference>
<dbReference type="EMBL" id="KB822721">
    <property type="protein sequence ID" value="ETN39485.1"/>
    <property type="molecule type" value="Genomic_DNA"/>
</dbReference>
<dbReference type="OrthoDB" id="5426978at2759"/>
<feature type="compositionally biased region" description="Low complexity" evidence="6">
    <location>
        <begin position="103"/>
        <end position="112"/>
    </location>
</feature>
<dbReference type="RefSeq" id="XP_008718270.1">
    <property type="nucleotide sequence ID" value="XM_008720048.1"/>
</dbReference>
<dbReference type="InterPro" id="IPR050797">
    <property type="entry name" value="Carb_Metab_Trans_Reg"/>
</dbReference>
<evidence type="ECO:0000256" key="6">
    <source>
        <dbReference type="SAM" id="MobiDB-lite"/>
    </source>
</evidence>
<evidence type="ECO:0000256" key="4">
    <source>
        <dbReference type="ARBA" id="ARBA00023163"/>
    </source>
</evidence>
<dbReference type="GO" id="GO:0000981">
    <property type="term" value="F:DNA-binding transcription factor activity, RNA polymerase II-specific"/>
    <property type="evidence" value="ECO:0007669"/>
    <property type="project" value="InterPro"/>
</dbReference>
<dbReference type="eggNOG" id="ENOG502QRVJ">
    <property type="taxonomic scope" value="Eukaryota"/>
</dbReference>
<dbReference type="Gene3D" id="4.10.240.10">
    <property type="entry name" value="Zn(2)-C6 fungal-type DNA-binding domain"/>
    <property type="match status" value="1"/>
</dbReference>
<evidence type="ECO:0000313" key="8">
    <source>
        <dbReference type="EMBL" id="ETN39485.1"/>
    </source>
</evidence>
<keyword evidence="1" id="KW-0479">Metal-binding</keyword>
<dbReference type="InParanoid" id="W2RT42"/>
<dbReference type="InterPro" id="IPR036864">
    <property type="entry name" value="Zn2-C6_fun-type_DNA-bd_sf"/>
</dbReference>
<dbReference type="HOGENOM" id="CLU_360160_0_0_1"/>
<dbReference type="AlphaFoldDB" id="W2RT42"/>
<dbReference type="PROSITE" id="PS50048">
    <property type="entry name" value="ZN2_CY6_FUNGAL_2"/>
    <property type="match status" value="1"/>
</dbReference>
<name>W2RT42_CYPE1</name>
<feature type="region of interest" description="Disordered" evidence="6">
    <location>
        <begin position="1"/>
        <end position="138"/>
    </location>
</feature>
<feature type="compositionally biased region" description="Low complexity" evidence="6">
    <location>
        <begin position="65"/>
        <end position="78"/>
    </location>
</feature>
<evidence type="ECO:0000256" key="3">
    <source>
        <dbReference type="ARBA" id="ARBA00023125"/>
    </source>
</evidence>
<keyword evidence="5" id="KW-0539">Nucleus</keyword>
<protein>
    <recommendedName>
        <fullName evidence="7">Zn(2)-C6 fungal-type domain-containing protein</fullName>
    </recommendedName>
</protein>